<dbReference type="AlphaFoldDB" id="A0A516SEJ6"/>
<gene>
    <name evidence="3" type="ORF">FNU76_09515</name>
</gene>
<feature type="transmembrane region" description="Helical" evidence="1">
    <location>
        <begin position="12"/>
        <end position="33"/>
    </location>
</feature>
<dbReference type="Pfam" id="PF14341">
    <property type="entry name" value="PilX_N"/>
    <property type="match status" value="1"/>
</dbReference>
<reference evidence="4" key="1">
    <citation type="submission" date="2019-07" db="EMBL/GenBank/DDBJ databases">
        <title>Chitinimonas sp. nov., isolated from Ny-Alesund, arctica soil.</title>
        <authorList>
            <person name="Xu Q."/>
            <person name="Peng F."/>
        </authorList>
    </citation>
    <scope>NUCLEOTIDE SEQUENCE [LARGE SCALE GENOMIC DNA]</scope>
    <source>
        <strain evidence="4">R3-44</strain>
    </source>
</reference>
<evidence type="ECO:0000256" key="1">
    <source>
        <dbReference type="SAM" id="Phobius"/>
    </source>
</evidence>
<dbReference type="RefSeq" id="WP_144277983.1">
    <property type="nucleotide sequence ID" value="NZ_CP041730.1"/>
</dbReference>
<proteinExistence type="predicted"/>
<dbReference type="KEGG" id="cari:FNU76_09515"/>
<keyword evidence="1" id="KW-0812">Transmembrane</keyword>
<name>A0A516SEJ6_9NEIS</name>
<keyword evidence="1" id="KW-1133">Transmembrane helix</keyword>
<keyword evidence="1" id="KW-0472">Membrane</keyword>
<sequence>MPNFASPARSRQSGFVLVISLIFLVALVVYVIYAMRVATLGERIAGNAKQRNTAFYAAQTALRRGEAMILAQEGIVKNNTGTPLTTVDAIPGTWSAAEGNTASSLECNLATLTANCGLPGESGTPNARWLITDAATTKFSIRRLRKGSADGNADYYVVTAIGYGKTTDTAVVLQQVVQVNT</sequence>
<organism evidence="3 4">
    <name type="scientific">Chitinimonas arctica</name>
    <dbReference type="NCBI Taxonomy" id="2594795"/>
    <lineage>
        <taxon>Bacteria</taxon>
        <taxon>Pseudomonadati</taxon>
        <taxon>Pseudomonadota</taxon>
        <taxon>Betaproteobacteria</taxon>
        <taxon>Neisseriales</taxon>
        <taxon>Chitinibacteraceae</taxon>
        <taxon>Chitinimonas</taxon>
    </lineage>
</organism>
<keyword evidence="4" id="KW-1185">Reference proteome</keyword>
<evidence type="ECO:0000313" key="3">
    <source>
        <dbReference type="EMBL" id="QDQ26589.1"/>
    </source>
</evidence>
<dbReference type="InterPro" id="IPR025746">
    <property type="entry name" value="PilX_N_dom"/>
</dbReference>
<evidence type="ECO:0000313" key="4">
    <source>
        <dbReference type="Proteomes" id="UP000317550"/>
    </source>
</evidence>
<evidence type="ECO:0000259" key="2">
    <source>
        <dbReference type="Pfam" id="PF14341"/>
    </source>
</evidence>
<dbReference type="OrthoDB" id="5405962at2"/>
<feature type="domain" description="Type 4 fimbrial biogenesis protein PilX N-terminal" evidence="2">
    <location>
        <begin position="13"/>
        <end position="63"/>
    </location>
</feature>
<dbReference type="EMBL" id="CP041730">
    <property type="protein sequence ID" value="QDQ26589.1"/>
    <property type="molecule type" value="Genomic_DNA"/>
</dbReference>
<accession>A0A516SEJ6</accession>
<dbReference type="Proteomes" id="UP000317550">
    <property type="component" value="Chromosome"/>
</dbReference>
<protein>
    <recommendedName>
        <fullName evidence="2">Type 4 fimbrial biogenesis protein PilX N-terminal domain-containing protein</fullName>
    </recommendedName>
</protein>